<name>A0ACC2P2Q7_9HYME</name>
<organism evidence="1 2">
    <name type="scientific">Eretmocerus hayati</name>
    <dbReference type="NCBI Taxonomy" id="131215"/>
    <lineage>
        <taxon>Eukaryota</taxon>
        <taxon>Metazoa</taxon>
        <taxon>Ecdysozoa</taxon>
        <taxon>Arthropoda</taxon>
        <taxon>Hexapoda</taxon>
        <taxon>Insecta</taxon>
        <taxon>Pterygota</taxon>
        <taxon>Neoptera</taxon>
        <taxon>Endopterygota</taxon>
        <taxon>Hymenoptera</taxon>
        <taxon>Apocrita</taxon>
        <taxon>Proctotrupomorpha</taxon>
        <taxon>Chalcidoidea</taxon>
        <taxon>Aphelinidae</taxon>
        <taxon>Aphelininae</taxon>
        <taxon>Eretmocerus</taxon>
    </lineage>
</organism>
<dbReference type="EMBL" id="CM056742">
    <property type="protein sequence ID" value="KAJ8677753.1"/>
    <property type="molecule type" value="Genomic_DNA"/>
</dbReference>
<dbReference type="Proteomes" id="UP001239111">
    <property type="component" value="Chromosome 2"/>
</dbReference>
<evidence type="ECO:0000313" key="2">
    <source>
        <dbReference type="Proteomes" id="UP001239111"/>
    </source>
</evidence>
<reference evidence="1" key="1">
    <citation type="submission" date="2023-04" db="EMBL/GenBank/DDBJ databases">
        <title>A chromosome-level genome assembly of the parasitoid wasp Eretmocerus hayati.</title>
        <authorList>
            <person name="Zhong Y."/>
            <person name="Liu S."/>
            <person name="Liu Y."/>
        </authorList>
    </citation>
    <scope>NUCLEOTIDE SEQUENCE</scope>
    <source>
        <strain evidence="1">ZJU_SS_LIU_2023</strain>
    </source>
</reference>
<protein>
    <submittedName>
        <fullName evidence="1">Uncharacterized protein</fullName>
    </submittedName>
</protein>
<gene>
    <name evidence="1" type="ORF">QAD02_013540</name>
</gene>
<accession>A0ACC2P2Q7</accession>
<keyword evidence="2" id="KW-1185">Reference proteome</keyword>
<evidence type="ECO:0000313" key="1">
    <source>
        <dbReference type="EMBL" id="KAJ8677753.1"/>
    </source>
</evidence>
<sequence>MSLRRRVILPTSCEDYRKEIEERLNSIDEYHDLITEYCTLLEIRHEKTLEKIRHLEQSLATSESIQKEILPKYSKSRETMKEQKVTIAALSTKFEALKIKQPREFLKTYTNSPPPSLDIQTD</sequence>
<comment type="caution">
    <text evidence="1">The sequence shown here is derived from an EMBL/GenBank/DDBJ whole genome shotgun (WGS) entry which is preliminary data.</text>
</comment>
<proteinExistence type="predicted"/>